<keyword evidence="3" id="KW-1185">Reference proteome</keyword>
<comment type="caution">
    <text evidence="2">The sequence shown here is derived from an EMBL/GenBank/DDBJ whole genome shotgun (WGS) entry which is preliminary data.</text>
</comment>
<reference evidence="2 3" key="1">
    <citation type="journal article" date="2018" name="Sci. Rep.">
        <title>Genomic signatures of local adaptation to the degree of environmental predictability in rotifers.</title>
        <authorList>
            <person name="Franch-Gras L."/>
            <person name="Hahn C."/>
            <person name="Garcia-Roger E.M."/>
            <person name="Carmona M.J."/>
            <person name="Serra M."/>
            <person name="Gomez A."/>
        </authorList>
    </citation>
    <scope>NUCLEOTIDE SEQUENCE [LARGE SCALE GENOMIC DNA]</scope>
    <source>
        <strain evidence="2">HYR1</strain>
    </source>
</reference>
<sequence>MWFWSYFFVNSCHLFVCPTWSASLVNKDINDNYTECWCSHAQYDGHHVIVQRFGEGFRVAIETIVCAIAGLEYKAAKKGNYRGYQPNKCY</sequence>
<keyword evidence="1" id="KW-0732">Signal</keyword>
<name>A0A3M7P884_BRAPC</name>
<protein>
    <submittedName>
        <fullName evidence="2">Uncharacterized protein</fullName>
    </submittedName>
</protein>
<feature type="signal peptide" evidence="1">
    <location>
        <begin position="1"/>
        <end position="22"/>
    </location>
</feature>
<dbReference type="EMBL" id="REGN01012730">
    <property type="protein sequence ID" value="RMZ94914.1"/>
    <property type="molecule type" value="Genomic_DNA"/>
</dbReference>
<organism evidence="2 3">
    <name type="scientific">Brachionus plicatilis</name>
    <name type="common">Marine rotifer</name>
    <name type="synonym">Brachionus muelleri</name>
    <dbReference type="NCBI Taxonomy" id="10195"/>
    <lineage>
        <taxon>Eukaryota</taxon>
        <taxon>Metazoa</taxon>
        <taxon>Spiralia</taxon>
        <taxon>Gnathifera</taxon>
        <taxon>Rotifera</taxon>
        <taxon>Eurotatoria</taxon>
        <taxon>Monogononta</taxon>
        <taxon>Pseudotrocha</taxon>
        <taxon>Ploima</taxon>
        <taxon>Brachionidae</taxon>
        <taxon>Brachionus</taxon>
    </lineage>
</organism>
<feature type="chain" id="PRO_5018146688" evidence="1">
    <location>
        <begin position="23"/>
        <end position="90"/>
    </location>
</feature>
<evidence type="ECO:0000313" key="3">
    <source>
        <dbReference type="Proteomes" id="UP000276133"/>
    </source>
</evidence>
<dbReference type="AlphaFoldDB" id="A0A3M7P884"/>
<gene>
    <name evidence="2" type="ORF">BpHYR1_013468</name>
</gene>
<proteinExistence type="predicted"/>
<dbReference type="Proteomes" id="UP000276133">
    <property type="component" value="Unassembled WGS sequence"/>
</dbReference>
<accession>A0A3M7P884</accession>
<evidence type="ECO:0000313" key="2">
    <source>
        <dbReference type="EMBL" id="RMZ94914.1"/>
    </source>
</evidence>
<evidence type="ECO:0000256" key="1">
    <source>
        <dbReference type="SAM" id="SignalP"/>
    </source>
</evidence>